<gene>
    <name evidence="1" type="ORF">LCGC14_1633590</name>
</gene>
<organism evidence="1">
    <name type="scientific">marine sediment metagenome</name>
    <dbReference type="NCBI Taxonomy" id="412755"/>
    <lineage>
        <taxon>unclassified sequences</taxon>
        <taxon>metagenomes</taxon>
        <taxon>ecological metagenomes</taxon>
    </lineage>
</organism>
<proteinExistence type="predicted"/>
<sequence>MSKKEPRKTHDQKLFARICTYSNCEEPGKNWHMDPDEPRGSYMLLCDFHNRQYQKEAEAEIAAAGM</sequence>
<comment type="caution">
    <text evidence="1">The sequence shown here is derived from an EMBL/GenBank/DDBJ whole genome shotgun (WGS) entry which is preliminary data.</text>
</comment>
<reference evidence="1" key="1">
    <citation type="journal article" date="2015" name="Nature">
        <title>Complex archaea that bridge the gap between prokaryotes and eukaryotes.</title>
        <authorList>
            <person name="Spang A."/>
            <person name="Saw J.H."/>
            <person name="Jorgensen S.L."/>
            <person name="Zaremba-Niedzwiedzka K."/>
            <person name="Martijn J."/>
            <person name="Lind A.E."/>
            <person name="van Eijk R."/>
            <person name="Schleper C."/>
            <person name="Guy L."/>
            <person name="Ettema T.J."/>
        </authorList>
    </citation>
    <scope>NUCLEOTIDE SEQUENCE</scope>
</reference>
<accession>A0A0F9IP75</accession>
<dbReference type="EMBL" id="LAZR01013512">
    <property type="protein sequence ID" value="KKM21624.1"/>
    <property type="molecule type" value="Genomic_DNA"/>
</dbReference>
<dbReference type="AlphaFoldDB" id="A0A0F9IP75"/>
<name>A0A0F9IP75_9ZZZZ</name>
<protein>
    <submittedName>
        <fullName evidence="1">Uncharacterized protein</fullName>
    </submittedName>
</protein>
<evidence type="ECO:0000313" key="1">
    <source>
        <dbReference type="EMBL" id="KKM21624.1"/>
    </source>
</evidence>